<protein>
    <submittedName>
        <fullName evidence="8">GtrA family protein</fullName>
    </submittedName>
</protein>
<evidence type="ECO:0000256" key="3">
    <source>
        <dbReference type="ARBA" id="ARBA00022692"/>
    </source>
</evidence>
<evidence type="ECO:0000256" key="1">
    <source>
        <dbReference type="ARBA" id="ARBA00004141"/>
    </source>
</evidence>
<dbReference type="GO" id="GO:0000271">
    <property type="term" value="P:polysaccharide biosynthetic process"/>
    <property type="evidence" value="ECO:0007669"/>
    <property type="project" value="InterPro"/>
</dbReference>
<organism evidence="8 9">
    <name type="scientific">Pseudoduganella aquatica</name>
    <dbReference type="NCBI Taxonomy" id="2660641"/>
    <lineage>
        <taxon>Bacteria</taxon>
        <taxon>Pseudomonadati</taxon>
        <taxon>Pseudomonadota</taxon>
        <taxon>Betaproteobacteria</taxon>
        <taxon>Burkholderiales</taxon>
        <taxon>Oxalobacteraceae</taxon>
        <taxon>Telluria group</taxon>
        <taxon>Pseudoduganella</taxon>
    </lineage>
</organism>
<feature type="domain" description="GtrA/DPMS transmembrane" evidence="7">
    <location>
        <begin position="6"/>
        <end position="115"/>
    </location>
</feature>
<comment type="subcellular location">
    <subcellularLocation>
        <location evidence="1">Membrane</location>
        <topology evidence="1">Multi-pass membrane protein</topology>
    </subcellularLocation>
</comment>
<feature type="transmembrane region" description="Helical" evidence="6">
    <location>
        <begin position="95"/>
        <end position="112"/>
    </location>
</feature>
<evidence type="ECO:0000256" key="2">
    <source>
        <dbReference type="ARBA" id="ARBA00009399"/>
    </source>
</evidence>
<feature type="transmembrane region" description="Helical" evidence="6">
    <location>
        <begin position="69"/>
        <end position="89"/>
    </location>
</feature>
<feature type="transmembrane region" description="Helical" evidence="6">
    <location>
        <begin position="7"/>
        <end position="29"/>
    </location>
</feature>
<evidence type="ECO:0000313" key="9">
    <source>
        <dbReference type="Proteomes" id="UP000450676"/>
    </source>
</evidence>
<accession>A0A7X4HFP4</accession>
<proteinExistence type="inferred from homology"/>
<dbReference type="Pfam" id="PF04138">
    <property type="entry name" value="GtrA_DPMS_TM"/>
    <property type="match status" value="1"/>
</dbReference>
<gene>
    <name evidence="8" type="ORF">GTP77_19875</name>
</gene>
<name>A0A7X4HFP4_9BURK</name>
<keyword evidence="4 6" id="KW-1133">Transmembrane helix</keyword>
<evidence type="ECO:0000259" key="7">
    <source>
        <dbReference type="Pfam" id="PF04138"/>
    </source>
</evidence>
<dbReference type="GO" id="GO:0005886">
    <property type="term" value="C:plasma membrane"/>
    <property type="evidence" value="ECO:0007669"/>
    <property type="project" value="TreeGrafter"/>
</dbReference>
<evidence type="ECO:0000256" key="5">
    <source>
        <dbReference type="ARBA" id="ARBA00023136"/>
    </source>
</evidence>
<keyword evidence="3 6" id="KW-0812">Transmembrane</keyword>
<reference evidence="8 9" key="1">
    <citation type="submission" date="2019-12" db="EMBL/GenBank/DDBJ databases">
        <title>Novel species isolated from a subtropical stream in China.</title>
        <authorList>
            <person name="Lu H."/>
        </authorList>
    </citation>
    <scope>NUCLEOTIDE SEQUENCE [LARGE SCALE GENOMIC DNA]</scope>
    <source>
        <strain evidence="8 9">FT127W</strain>
    </source>
</reference>
<evidence type="ECO:0000256" key="4">
    <source>
        <dbReference type="ARBA" id="ARBA00022989"/>
    </source>
</evidence>
<keyword evidence="9" id="KW-1185">Reference proteome</keyword>
<dbReference type="InterPro" id="IPR007267">
    <property type="entry name" value="GtrA_DPMS_TM"/>
</dbReference>
<dbReference type="InterPro" id="IPR051401">
    <property type="entry name" value="GtrA_CellWall_Glycosyl"/>
</dbReference>
<dbReference type="PANTHER" id="PTHR38459">
    <property type="entry name" value="PROPHAGE BACTOPRENOL-LINKED GLUCOSE TRANSLOCASE HOMOLOG"/>
    <property type="match status" value="1"/>
</dbReference>
<sequence>MARWARFVAGGAINTGFSYGLYLLLALALPYQAAYLLAYAAGVVFSYWFNAVVVFRVPLSWSGFLAFPLVYALQYLISAALLGLLVEWLQVPHKLAPLAVAACMVPLSYAISKMVLAWSARRSAAAATIQTTETE</sequence>
<dbReference type="Proteomes" id="UP000450676">
    <property type="component" value="Unassembled WGS sequence"/>
</dbReference>
<evidence type="ECO:0000256" key="6">
    <source>
        <dbReference type="SAM" id="Phobius"/>
    </source>
</evidence>
<dbReference type="EMBL" id="WWCU01000025">
    <property type="protein sequence ID" value="MYN09587.1"/>
    <property type="molecule type" value="Genomic_DNA"/>
</dbReference>
<dbReference type="PANTHER" id="PTHR38459:SF1">
    <property type="entry name" value="PROPHAGE BACTOPRENOL-LINKED GLUCOSE TRANSLOCASE HOMOLOG"/>
    <property type="match status" value="1"/>
</dbReference>
<comment type="caution">
    <text evidence="8">The sequence shown here is derived from an EMBL/GenBank/DDBJ whole genome shotgun (WGS) entry which is preliminary data.</text>
</comment>
<feature type="transmembrane region" description="Helical" evidence="6">
    <location>
        <begin position="35"/>
        <end position="57"/>
    </location>
</feature>
<comment type="similarity">
    <text evidence="2">Belongs to the GtrA family.</text>
</comment>
<evidence type="ECO:0000313" key="8">
    <source>
        <dbReference type="EMBL" id="MYN09587.1"/>
    </source>
</evidence>
<dbReference type="AlphaFoldDB" id="A0A7X4HFP4"/>
<keyword evidence="5 6" id="KW-0472">Membrane</keyword>